<name>A0AAE3VW00_9ACTN</name>
<keyword evidence="3" id="KW-1185">Reference proteome</keyword>
<evidence type="ECO:0000256" key="1">
    <source>
        <dbReference type="SAM" id="Phobius"/>
    </source>
</evidence>
<protein>
    <submittedName>
        <fullName evidence="2">Uncharacterized protein</fullName>
    </submittedName>
</protein>
<keyword evidence="1" id="KW-0812">Transmembrane</keyword>
<keyword evidence="1" id="KW-0472">Membrane</keyword>
<evidence type="ECO:0000313" key="3">
    <source>
        <dbReference type="Proteomes" id="UP001240236"/>
    </source>
</evidence>
<accession>A0AAE3VW00</accession>
<evidence type="ECO:0000313" key="2">
    <source>
        <dbReference type="EMBL" id="MDQ0364349.1"/>
    </source>
</evidence>
<proteinExistence type="predicted"/>
<dbReference type="RefSeq" id="WP_307235685.1">
    <property type="nucleotide sequence ID" value="NZ_JAUSUZ010000001.1"/>
</dbReference>
<dbReference type="EMBL" id="JAUSUZ010000001">
    <property type="protein sequence ID" value="MDQ0364349.1"/>
    <property type="molecule type" value="Genomic_DNA"/>
</dbReference>
<organism evidence="2 3">
    <name type="scientific">Catenuloplanes indicus</name>
    <dbReference type="NCBI Taxonomy" id="137267"/>
    <lineage>
        <taxon>Bacteria</taxon>
        <taxon>Bacillati</taxon>
        <taxon>Actinomycetota</taxon>
        <taxon>Actinomycetes</taxon>
        <taxon>Micromonosporales</taxon>
        <taxon>Micromonosporaceae</taxon>
        <taxon>Catenuloplanes</taxon>
    </lineage>
</organism>
<dbReference type="Proteomes" id="UP001240236">
    <property type="component" value="Unassembled WGS sequence"/>
</dbReference>
<sequence length="97" mass="10920">MRGFSWGVLFTPVGQPDSSYLFHYGTLFIEGAAYVLVGFAAWVHARRFLQPRRFGLPHRRAGYVNGLAATAKLYVWVIVLLVIGALYEAYTVIHFIA</sequence>
<gene>
    <name evidence="2" type="ORF">J2S42_001018</name>
</gene>
<keyword evidence="1" id="KW-1133">Transmembrane helix</keyword>
<reference evidence="2 3" key="1">
    <citation type="submission" date="2023-07" db="EMBL/GenBank/DDBJ databases">
        <title>Sequencing the genomes of 1000 actinobacteria strains.</title>
        <authorList>
            <person name="Klenk H.-P."/>
        </authorList>
    </citation>
    <scope>NUCLEOTIDE SEQUENCE [LARGE SCALE GENOMIC DNA]</scope>
    <source>
        <strain evidence="2 3">DSM 44709</strain>
    </source>
</reference>
<feature type="transmembrane region" description="Helical" evidence="1">
    <location>
        <begin position="20"/>
        <end position="43"/>
    </location>
</feature>
<dbReference type="AlphaFoldDB" id="A0AAE3VW00"/>
<feature type="transmembrane region" description="Helical" evidence="1">
    <location>
        <begin position="63"/>
        <end position="87"/>
    </location>
</feature>
<comment type="caution">
    <text evidence="2">The sequence shown here is derived from an EMBL/GenBank/DDBJ whole genome shotgun (WGS) entry which is preliminary data.</text>
</comment>